<dbReference type="RefSeq" id="WP_307629987.1">
    <property type="nucleotide sequence ID" value="NZ_JAUSZS010000008.1"/>
</dbReference>
<dbReference type="Proteomes" id="UP001223072">
    <property type="component" value="Unassembled WGS sequence"/>
</dbReference>
<evidence type="ECO:0000313" key="1">
    <source>
        <dbReference type="EMBL" id="MDQ0936600.1"/>
    </source>
</evidence>
<dbReference type="EMBL" id="JAUSZS010000008">
    <property type="protein sequence ID" value="MDQ0936600.1"/>
    <property type="molecule type" value="Genomic_DNA"/>
</dbReference>
<keyword evidence="2" id="KW-1185">Reference proteome</keyword>
<gene>
    <name evidence="1" type="ORF">QFZ49_006575</name>
</gene>
<proteinExistence type="predicted"/>
<evidence type="ECO:0000313" key="2">
    <source>
        <dbReference type="Proteomes" id="UP001223072"/>
    </source>
</evidence>
<accession>A0ABU0S0C7</accession>
<name>A0ABU0S0C7_9ACTN</name>
<reference evidence="1 2" key="1">
    <citation type="submission" date="2023-07" db="EMBL/GenBank/DDBJ databases">
        <title>Comparative genomics of wheat-associated soil bacteria to identify genetic determinants of phenazine resistance.</title>
        <authorList>
            <person name="Mouncey N."/>
        </authorList>
    </citation>
    <scope>NUCLEOTIDE SEQUENCE [LARGE SCALE GENOMIC DNA]</scope>
    <source>
        <strain evidence="1 2">W2I16</strain>
    </source>
</reference>
<comment type="caution">
    <text evidence="1">The sequence shown here is derived from an EMBL/GenBank/DDBJ whole genome shotgun (WGS) entry which is preliminary data.</text>
</comment>
<protein>
    <submittedName>
        <fullName evidence="1">Uncharacterized protein</fullName>
    </submittedName>
</protein>
<organism evidence="1 2">
    <name type="scientific">Streptomyces turgidiscabies</name>
    <dbReference type="NCBI Taxonomy" id="85558"/>
    <lineage>
        <taxon>Bacteria</taxon>
        <taxon>Bacillati</taxon>
        <taxon>Actinomycetota</taxon>
        <taxon>Actinomycetes</taxon>
        <taxon>Kitasatosporales</taxon>
        <taxon>Streptomycetaceae</taxon>
        <taxon>Streptomyces</taxon>
    </lineage>
</organism>
<sequence length="85" mass="8089">MVATEGSSPLFLPEGMTSLSAICGRGDALSAQGAGVVGHVVVDDLGAPAVTAALAGGCLALQGLLPDVLALGLGHAGKNANRAAP</sequence>